<comment type="caution">
    <text evidence="2">The sequence shown here is derived from an EMBL/GenBank/DDBJ whole genome shotgun (WGS) entry which is preliminary data.</text>
</comment>
<accession>A0AA36IR91</accession>
<feature type="region of interest" description="Disordered" evidence="1">
    <location>
        <begin position="1"/>
        <end position="22"/>
    </location>
</feature>
<dbReference type="AlphaFoldDB" id="A0AA36IR91"/>
<evidence type="ECO:0000313" key="2">
    <source>
        <dbReference type="EMBL" id="CAJ1392041.1"/>
    </source>
</evidence>
<evidence type="ECO:0000256" key="1">
    <source>
        <dbReference type="SAM" id="MobiDB-lite"/>
    </source>
</evidence>
<protein>
    <submittedName>
        <fullName evidence="2">Uncharacterized protein</fullName>
    </submittedName>
</protein>
<dbReference type="GO" id="GO:0003824">
    <property type="term" value="F:catalytic activity"/>
    <property type="evidence" value="ECO:0007669"/>
    <property type="project" value="InterPro"/>
</dbReference>
<dbReference type="EMBL" id="CAUJNA010002247">
    <property type="protein sequence ID" value="CAJ1392041.1"/>
    <property type="molecule type" value="Genomic_DNA"/>
</dbReference>
<evidence type="ECO:0000313" key="3">
    <source>
        <dbReference type="Proteomes" id="UP001178507"/>
    </source>
</evidence>
<keyword evidence="3" id="KW-1185">Reference proteome</keyword>
<name>A0AA36IR91_9DINO</name>
<sequence length="175" mass="20292">MEEEEASGSHEPSERFKTTIRGSARAPSTESVVAWFSSKIYYKEELLLVEPGRLFYWGVPNGIDERLHKMLMPVFSHIHRDDHCERACLLHHARAIVRRCGYDGMADCSGYVRMYVSHFPCISCVAVICQFIRFFPSVRFELDYDNMWRTRFEEGRQTAAPEAQNVFDVTEGRAD</sequence>
<gene>
    <name evidence="2" type="ORF">EVOR1521_LOCUS17239</name>
</gene>
<feature type="compositionally biased region" description="Basic and acidic residues" evidence="1">
    <location>
        <begin position="7"/>
        <end position="17"/>
    </location>
</feature>
<organism evidence="2 3">
    <name type="scientific">Effrenium voratum</name>
    <dbReference type="NCBI Taxonomy" id="2562239"/>
    <lineage>
        <taxon>Eukaryota</taxon>
        <taxon>Sar</taxon>
        <taxon>Alveolata</taxon>
        <taxon>Dinophyceae</taxon>
        <taxon>Suessiales</taxon>
        <taxon>Symbiodiniaceae</taxon>
        <taxon>Effrenium</taxon>
    </lineage>
</organism>
<dbReference type="InterPro" id="IPR016193">
    <property type="entry name" value="Cytidine_deaminase-like"/>
</dbReference>
<reference evidence="2" key="1">
    <citation type="submission" date="2023-08" db="EMBL/GenBank/DDBJ databases">
        <authorList>
            <person name="Chen Y."/>
            <person name="Shah S."/>
            <person name="Dougan E. K."/>
            <person name="Thang M."/>
            <person name="Chan C."/>
        </authorList>
    </citation>
    <scope>NUCLEOTIDE SEQUENCE</scope>
</reference>
<proteinExistence type="predicted"/>
<dbReference type="Proteomes" id="UP001178507">
    <property type="component" value="Unassembled WGS sequence"/>
</dbReference>
<dbReference type="SUPFAM" id="SSF53927">
    <property type="entry name" value="Cytidine deaminase-like"/>
    <property type="match status" value="1"/>
</dbReference>